<organism evidence="2 3">
    <name type="scientific">Pontibacter silvestris</name>
    <dbReference type="NCBI Taxonomy" id="2305183"/>
    <lineage>
        <taxon>Bacteria</taxon>
        <taxon>Pseudomonadati</taxon>
        <taxon>Bacteroidota</taxon>
        <taxon>Cytophagia</taxon>
        <taxon>Cytophagales</taxon>
        <taxon>Hymenobacteraceae</taxon>
        <taxon>Pontibacter</taxon>
    </lineage>
</organism>
<gene>
    <name evidence="2" type="ORF">ACFSKU_16000</name>
</gene>
<proteinExistence type="predicted"/>
<feature type="region of interest" description="Disordered" evidence="1">
    <location>
        <begin position="192"/>
        <end position="228"/>
    </location>
</feature>
<dbReference type="EMBL" id="JBHUHV010000053">
    <property type="protein sequence ID" value="MFD2068393.1"/>
    <property type="molecule type" value="Genomic_DNA"/>
</dbReference>
<feature type="compositionally biased region" description="Basic and acidic residues" evidence="1">
    <location>
        <begin position="44"/>
        <end position="69"/>
    </location>
</feature>
<feature type="region of interest" description="Disordered" evidence="1">
    <location>
        <begin position="44"/>
        <end position="114"/>
    </location>
</feature>
<feature type="compositionally biased region" description="Polar residues" evidence="1">
    <location>
        <begin position="193"/>
        <end position="202"/>
    </location>
</feature>
<dbReference type="Proteomes" id="UP001597369">
    <property type="component" value="Unassembled WGS sequence"/>
</dbReference>
<evidence type="ECO:0000313" key="3">
    <source>
        <dbReference type="Proteomes" id="UP001597369"/>
    </source>
</evidence>
<feature type="compositionally biased region" description="Basic and acidic residues" evidence="1">
    <location>
        <begin position="208"/>
        <end position="228"/>
    </location>
</feature>
<reference evidence="3" key="1">
    <citation type="journal article" date="2019" name="Int. J. Syst. Evol. Microbiol.">
        <title>The Global Catalogue of Microorganisms (GCM) 10K type strain sequencing project: providing services to taxonomists for standard genome sequencing and annotation.</title>
        <authorList>
            <consortium name="The Broad Institute Genomics Platform"/>
            <consortium name="The Broad Institute Genome Sequencing Center for Infectious Disease"/>
            <person name="Wu L."/>
            <person name="Ma J."/>
        </authorList>
    </citation>
    <scope>NUCLEOTIDE SEQUENCE [LARGE SCALE GENOMIC DNA]</scope>
    <source>
        <strain evidence="3">JCM 16545</strain>
    </source>
</reference>
<comment type="caution">
    <text evidence="2">The sequence shown here is derived from an EMBL/GenBank/DDBJ whole genome shotgun (WGS) entry which is preliminary data.</text>
</comment>
<dbReference type="RefSeq" id="WP_229959401.1">
    <property type="nucleotide sequence ID" value="NZ_JAJJWI010000005.1"/>
</dbReference>
<sequence>METNNWYNREYRDRNFRNRNDRNYHDRYQNDDRSIDRDAYRGAYRLDDDSSDRNKTTYNGSERRNDSGRHLNRYNQLTYEQDEQNQNSNQDYGYRQDWNNSYRNNRNDRDYNYNFGDNRHEYRQGDYDRHWDEQYRPSSGGYGTRFGGDRNNFDADYGPDHFKGSRDENYGNTAGSLSWGYNGIDNYDPDYNRSYNPLTGRQSYHGDYSTRHPDRGRSGRNGNNDDRY</sequence>
<feature type="compositionally biased region" description="Basic and acidic residues" evidence="1">
    <location>
        <begin position="105"/>
        <end position="114"/>
    </location>
</feature>
<keyword evidence="3" id="KW-1185">Reference proteome</keyword>
<name>A0ABW4X0F2_9BACT</name>
<evidence type="ECO:0000313" key="2">
    <source>
        <dbReference type="EMBL" id="MFD2068393.1"/>
    </source>
</evidence>
<protein>
    <submittedName>
        <fullName evidence="2">Uncharacterized protein</fullName>
    </submittedName>
</protein>
<accession>A0ABW4X0F2</accession>
<evidence type="ECO:0000256" key="1">
    <source>
        <dbReference type="SAM" id="MobiDB-lite"/>
    </source>
</evidence>